<dbReference type="InterPro" id="IPR036388">
    <property type="entry name" value="WH-like_DNA-bd_sf"/>
</dbReference>
<dbReference type="SUPFAM" id="SSF100950">
    <property type="entry name" value="NagB/RpiA/CoA transferase-like"/>
    <property type="match status" value="1"/>
</dbReference>
<gene>
    <name evidence="5" type="primary">yulB</name>
    <name evidence="5" type="ORF">GCM10007063_12170</name>
</gene>
<dbReference type="Pfam" id="PF00455">
    <property type="entry name" value="DeoRC"/>
    <property type="match status" value="1"/>
</dbReference>
<dbReference type="PROSITE" id="PS51000">
    <property type="entry name" value="HTH_DEOR_2"/>
    <property type="match status" value="1"/>
</dbReference>
<sequence>MLVAERQQNIVEMVNERKSIRVTELSRIFSVTEETIRRDLEKLEKEGKLSRSHGGAISVTSPDSLEVPYFEREIMNVNEKREIAVEAVKQVAEGDKLILDASTTAWYMAKSLPNISLTILTNSIKVAMELSSKHQITVISTGGILLSESLSFVGPLAEDSLDNYHVKKAFISCKGLHLDHGISESNEQQARMKKKMIQSADNVYLMIDHSKFGIQTFSHISNLGMINHIIADGKVDGRFIKQLKDKSLHLIKV</sequence>
<dbReference type="PRINTS" id="PR00037">
    <property type="entry name" value="HTHLACR"/>
</dbReference>
<keyword evidence="2" id="KW-0238">DNA-binding</keyword>
<keyword evidence="6" id="KW-1185">Reference proteome</keyword>
<dbReference type="GO" id="GO:0003677">
    <property type="term" value="F:DNA binding"/>
    <property type="evidence" value="ECO:0007669"/>
    <property type="project" value="UniProtKB-KW"/>
</dbReference>
<dbReference type="InterPro" id="IPR018356">
    <property type="entry name" value="Tscrpt_reg_HTH_DeoR_CS"/>
</dbReference>
<evidence type="ECO:0000313" key="5">
    <source>
        <dbReference type="EMBL" id="GGJ91069.1"/>
    </source>
</evidence>
<proteinExistence type="predicted"/>
<dbReference type="AlphaFoldDB" id="A0A917PTG3"/>
<feature type="domain" description="HTH deoR-type" evidence="4">
    <location>
        <begin position="3"/>
        <end position="58"/>
    </location>
</feature>
<keyword evidence="3" id="KW-0804">Transcription</keyword>
<evidence type="ECO:0000256" key="2">
    <source>
        <dbReference type="ARBA" id="ARBA00023125"/>
    </source>
</evidence>
<protein>
    <submittedName>
        <fullName evidence="5">HTH-type transcriptional regulator YulB</fullName>
    </submittedName>
</protein>
<evidence type="ECO:0000313" key="6">
    <source>
        <dbReference type="Proteomes" id="UP000658382"/>
    </source>
</evidence>
<dbReference type="InterPro" id="IPR001034">
    <property type="entry name" value="DeoR_HTH"/>
</dbReference>
<dbReference type="Gene3D" id="3.40.50.1360">
    <property type="match status" value="1"/>
</dbReference>
<dbReference type="PANTHER" id="PTHR30363:SF44">
    <property type="entry name" value="AGA OPERON TRANSCRIPTIONAL REPRESSOR-RELATED"/>
    <property type="match status" value="1"/>
</dbReference>
<dbReference type="InterPro" id="IPR050313">
    <property type="entry name" value="Carb_Metab_HTH_regulators"/>
</dbReference>
<organism evidence="5 6">
    <name type="scientific">Lentibacillus kapialis</name>
    <dbReference type="NCBI Taxonomy" id="340214"/>
    <lineage>
        <taxon>Bacteria</taxon>
        <taxon>Bacillati</taxon>
        <taxon>Bacillota</taxon>
        <taxon>Bacilli</taxon>
        <taxon>Bacillales</taxon>
        <taxon>Bacillaceae</taxon>
        <taxon>Lentibacillus</taxon>
    </lineage>
</organism>
<dbReference type="SMART" id="SM00420">
    <property type="entry name" value="HTH_DEOR"/>
    <property type="match status" value="1"/>
</dbReference>
<name>A0A917PTG3_9BACI</name>
<comment type="caution">
    <text evidence="5">The sequence shown here is derived from an EMBL/GenBank/DDBJ whole genome shotgun (WGS) entry which is preliminary data.</text>
</comment>
<dbReference type="Proteomes" id="UP000658382">
    <property type="component" value="Unassembled WGS sequence"/>
</dbReference>
<accession>A0A917PTG3</accession>
<evidence type="ECO:0000259" key="4">
    <source>
        <dbReference type="PROSITE" id="PS51000"/>
    </source>
</evidence>
<dbReference type="RefSeq" id="WP_188632204.1">
    <property type="nucleotide sequence ID" value="NZ_BMNQ01000011.1"/>
</dbReference>
<dbReference type="SMART" id="SM01134">
    <property type="entry name" value="DeoRC"/>
    <property type="match status" value="1"/>
</dbReference>
<keyword evidence="1" id="KW-0805">Transcription regulation</keyword>
<dbReference type="SUPFAM" id="SSF46785">
    <property type="entry name" value="Winged helix' DNA-binding domain"/>
    <property type="match status" value="1"/>
</dbReference>
<evidence type="ECO:0000256" key="3">
    <source>
        <dbReference type="ARBA" id="ARBA00023163"/>
    </source>
</evidence>
<dbReference type="InterPro" id="IPR037171">
    <property type="entry name" value="NagB/RpiA_transferase-like"/>
</dbReference>
<dbReference type="PANTHER" id="PTHR30363">
    <property type="entry name" value="HTH-TYPE TRANSCRIPTIONAL REGULATOR SRLR-RELATED"/>
    <property type="match status" value="1"/>
</dbReference>
<dbReference type="Gene3D" id="1.10.10.10">
    <property type="entry name" value="Winged helix-like DNA-binding domain superfamily/Winged helix DNA-binding domain"/>
    <property type="match status" value="1"/>
</dbReference>
<dbReference type="EMBL" id="BMNQ01000011">
    <property type="protein sequence ID" value="GGJ91069.1"/>
    <property type="molecule type" value="Genomic_DNA"/>
</dbReference>
<dbReference type="PROSITE" id="PS00894">
    <property type="entry name" value="HTH_DEOR_1"/>
    <property type="match status" value="1"/>
</dbReference>
<reference evidence="5" key="2">
    <citation type="submission" date="2020-09" db="EMBL/GenBank/DDBJ databases">
        <authorList>
            <person name="Sun Q."/>
            <person name="Ohkuma M."/>
        </authorList>
    </citation>
    <scope>NUCLEOTIDE SEQUENCE</scope>
    <source>
        <strain evidence="5">JCM 12580</strain>
    </source>
</reference>
<dbReference type="GO" id="GO:0003700">
    <property type="term" value="F:DNA-binding transcription factor activity"/>
    <property type="evidence" value="ECO:0007669"/>
    <property type="project" value="InterPro"/>
</dbReference>
<dbReference type="Pfam" id="PF08220">
    <property type="entry name" value="HTH_DeoR"/>
    <property type="match status" value="1"/>
</dbReference>
<evidence type="ECO:0000256" key="1">
    <source>
        <dbReference type="ARBA" id="ARBA00023015"/>
    </source>
</evidence>
<dbReference type="InterPro" id="IPR014036">
    <property type="entry name" value="DeoR-like_C"/>
</dbReference>
<reference evidence="5" key="1">
    <citation type="journal article" date="2014" name="Int. J. Syst. Evol. Microbiol.">
        <title>Complete genome sequence of Corynebacterium casei LMG S-19264T (=DSM 44701T), isolated from a smear-ripened cheese.</title>
        <authorList>
            <consortium name="US DOE Joint Genome Institute (JGI-PGF)"/>
            <person name="Walter F."/>
            <person name="Albersmeier A."/>
            <person name="Kalinowski J."/>
            <person name="Ruckert C."/>
        </authorList>
    </citation>
    <scope>NUCLEOTIDE SEQUENCE</scope>
    <source>
        <strain evidence="5">JCM 12580</strain>
    </source>
</reference>
<dbReference type="InterPro" id="IPR036390">
    <property type="entry name" value="WH_DNA-bd_sf"/>
</dbReference>